<dbReference type="InterPro" id="IPR036872">
    <property type="entry name" value="CH_dom_sf"/>
</dbReference>
<evidence type="ECO:0000259" key="2">
    <source>
        <dbReference type="PROSITE" id="PS50021"/>
    </source>
</evidence>
<dbReference type="GO" id="GO:0005516">
    <property type="term" value="F:calmodulin binding"/>
    <property type="evidence" value="ECO:0007669"/>
    <property type="project" value="TreeGrafter"/>
</dbReference>
<dbReference type="InterPro" id="IPR001936">
    <property type="entry name" value="RasGAP_dom"/>
</dbReference>
<evidence type="ECO:0000313" key="3">
    <source>
        <dbReference type="EMBL" id="SAM08886.1"/>
    </source>
</evidence>
<dbReference type="GO" id="GO:0005096">
    <property type="term" value="F:GTPase activator activity"/>
    <property type="evidence" value="ECO:0007669"/>
    <property type="project" value="TreeGrafter"/>
</dbReference>
<dbReference type="EMBL" id="LT554937">
    <property type="protein sequence ID" value="SAM08886.1"/>
    <property type="molecule type" value="Genomic_DNA"/>
</dbReference>
<dbReference type="OrthoDB" id="775356at2759"/>
<dbReference type="PROSITE" id="PS50096">
    <property type="entry name" value="IQ"/>
    <property type="match status" value="2"/>
</dbReference>
<name>A0A163K8J6_ABSGL</name>
<sequence>MNLTHPVNLGRIRLQKNENHTTSRWMDQQRNTLLAYEYLCHIGEAKEWIENCLQETIDPIIKLEDSMRDGVVLAKLASWFAPGIVHRIIGDTKHKFLHSENINSFFKALRAIRLPQTFWFELTDLYDKKNIPKVIFCIHALSHMLARNNLAPNIKNLFGELEFTKEELFATQKILDGYGVVMPNFTTIGSSLQKELNEDSELDLDPNFRFKKIDIVPFGMNDSAMPVKTPELIVEESDSEEEDSPQYYAPMLQQLQAPKRQITTPYWSKPENLEKLVQCQALARKWLSRREFEQVQQIHRSTFFQSNVNHLQARVRGVLCRRELENKRITFETCSDEWATQLQTASRGFLARLKLQRLLNAAPDDDDDDDVRKVGFTTNSIVHNVQQELVSQKNPSVGTVKNFIHLLDDSDLDYNSELQLESIRQEVIQSIRDNSQLDAHVNTIDTKIALLVQNAITIDEVLKVTGPLRKKEQQRRFTQLAAAAEAEATCQGAIPFTFRNINQKNQTALDLYQQLVYVLQTEPSHLAKLVSLTGVQDFGGDGDGHKRIESTILALFGYATNAREEYLLINLCRYCIDEEIKHVKSPQEFMRGNYTFMKLVVQTNRGAKERKFFRTVLAPLINEVVNNEFLDLETDPVGIYHRVICDEESRTGLPSRRKHSVNSQEALADEEVRNIFITHLRNLREITEKFLSSITSSLDELPYGIRAVARELRLVLEHKFPDEPAENVIKILAYFIYYRYLNPAIV</sequence>
<dbReference type="CDD" id="cd21206">
    <property type="entry name" value="CH_IQGAP"/>
    <property type="match status" value="1"/>
</dbReference>
<evidence type="ECO:0008006" key="5">
    <source>
        <dbReference type="Google" id="ProtNLM"/>
    </source>
</evidence>
<feature type="domain" description="Ras-GAP" evidence="1">
    <location>
        <begin position="550"/>
        <end position="746"/>
    </location>
</feature>
<dbReference type="Pfam" id="PF00307">
    <property type="entry name" value="CH"/>
    <property type="match status" value="1"/>
</dbReference>
<evidence type="ECO:0000313" key="4">
    <source>
        <dbReference type="Proteomes" id="UP000078561"/>
    </source>
</evidence>
<dbReference type="GO" id="GO:0051015">
    <property type="term" value="F:actin filament binding"/>
    <property type="evidence" value="ECO:0007669"/>
    <property type="project" value="TreeGrafter"/>
</dbReference>
<dbReference type="PANTHER" id="PTHR14149:SF14">
    <property type="entry name" value="CALPONIN-HOMOLOGY (CH) DOMAIN-CONTAINING PROTEIN"/>
    <property type="match status" value="1"/>
</dbReference>
<dbReference type="PROSITE" id="PS50018">
    <property type="entry name" value="RAS_GTPASE_ACTIV_2"/>
    <property type="match status" value="1"/>
</dbReference>
<dbReference type="SMART" id="SM00033">
    <property type="entry name" value="CH"/>
    <property type="match status" value="1"/>
</dbReference>
<accession>A0A163K8J6</accession>
<dbReference type="Proteomes" id="UP000078561">
    <property type="component" value="Unassembled WGS sequence"/>
</dbReference>
<dbReference type="PANTHER" id="PTHR14149">
    <property type="entry name" value="RAS GTPASE-ACTIVATING PROTEIN WITH IQ MOTIF"/>
    <property type="match status" value="1"/>
</dbReference>
<reference evidence="3" key="1">
    <citation type="submission" date="2016-04" db="EMBL/GenBank/DDBJ databases">
        <authorList>
            <person name="Evans L.H."/>
            <person name="Alamgir A."/>
            <person name="Owens N."/>
            <person name="Weber N.D."/>
            <person name="Virtaneva K."/>
            <person name="Barbian K."/>
            <person name="Babar A."/>
            <person name="Rosenke K."/>
        </authorList>
    </citation>
    <scope>NUCLEOTIDE SEQUENCE [LARGE SCALE GENOMIC DNA]</scope>
    <source>
        <strain evidence="3">CBS 101.48</strain>
    </source>
</reference>
<dbReference type="GO" id="GO:1903479">
    <property type="term" value="P:mitotic actomyosin contractile ring assembly actin filament organization"/>
    <property type="evidence" value="ECO:0007669"/>
    <property type="project" value="TreeGrafter"/>
</dbReference>
<dbReference type="InterPro" id="IPR008936">
    <property type="entry name" value="Rho_GTPase_activation_prot"/>
</dbReference>
<dbReference type="GO" id="GO:0110085">
    <property type="term" value="C:mitotic actomyosin contractile ring"/>
    <property type="evidence" value="ECO:0007669"/>
    <property type="project" value="TreeGrafter"/>
</dbReference>
<dbReference type="SUPFAM" id="SSF48350">
    <property type="entry name" value="GTPase activation domain, GAP"/>
    <property type="match status" value="1"/>
</dbReference>
<protein>
    <recommendedName>
        <fullName evidence="5">Calponin-homology (CH) domain-containing protein</fullName>
    </recommendedName>
</protein>
<keyword evidence="4" id="KW-1185">Reference proteome</keyword>
<organism evidence="3">
    <name type="scientific">Absidia glauca</name>
    <name type="common">Pin mould</name>
    <dbReference type="NCBI Taxonomy" id="4829"/>
    <lineage>
        <taxon>Eukaryota</taxon>
        <taxon>Fungi</taxon>
        <taxon>Fungi incertae sedis</taxon>
        <taxon>Mucoromycota</taxon>
        <taxon>Mucoromycotina</taxon>
        <taxon>Mucoromycetes</taxon>
        <taxon>Mucorales</taxon>
        <taxon>Cunninghamellaceae</taxon>
        <taxon>Absidia</taxon>
    </lineage>
</organism>
<dbReference type="PROSITE" id="PS50021">
    <property type="entry name" value="CH"/>
    <property type="match status" value="1"/>
</dbReference>
<dbReference type="Pfam" id="PF00616">
    <property type="entry name" value="RasGAP"/>
    <property type="match status" value="1"/>
</dbReference>
<proteinExistence type="predicted"/>
<dbReference type="FunCoup" id="A0A163K8J6">
    <property type="interactions" value="217"/>
</dbReference>
<dbReference type="Gene3D" id="1.10.506.10">
    <property type="entry name" value="GTPase Activation - p120gap, domain 1"/>
    <property type="match status" value="1"/>
</dbReference>
<gene>
    <name evidence="3" type="primary">ABSGL_14552.1 scaffold 14663</name>
</gene>
<dbReference type="AlphaFoldDB" id="A0A163K8J6"/>
<dbReference type="InterPro" id="IPR001715">
    <property type="entry name" value="CH_dom"/>
</dbReference>
<dbReference type="Gene3D" id="1.20.5.190">
    <property type="match status" value="1"/>
</dbReference>
<feature type="domain" description="Calponin-homology (CH)" evidence="2">
    <location>
        <begin position="39"/>
        <end position="145"/>
    </location>
</feature>
<dbReference type="STRING" id="4829.A0A163K8J6"/>
<dbReference type="InParanoid" id="A0A163K8J6"/>
<dbReference type="Gene3D" id="1.10.418.10">
    <property type="entry name" value="Calponin-like domain"/>
    <property type="match status" value="1"/>
</dbReference>
<dbReference type="SUPFAM" id="SSF47576">
    <property type="entry name" value="Calponin-homology domain, CH-domain"/>
    <property type="match status" value="1"/>
</dbReference>
<evidence type="ECO:0000259" key="1">
    <source>
        <dbReference type="PROSITE" id="PS50018"/>
    </source>
</evidence>